<dbReference type="PANTHER" id="PTHR43318:SF1">
    <property type="entry name" value="POLYSACCHARIDE BIOSYNTHESIS PROTEIN EPSC-RELATED"/>
    <property type="match status" value="1"/>
</dbReference>
<dbReference type="InterPro" id="IPR036291">
    <property type="entry name" value="NAD(P)-bd_dom_sf"/>
</dbReference>
<name>A0ABM8I763_9BACE</name>
<evidence type="ECO:0000313" key="3">
    <source>
        <dbReference type="EMBL" id="BEG97963.1"/>
    </source>
</evidence>
<dbReference type="RefSeq" id="WP_353332490.1">
    <property type="nucleotide sequence ID" value="NZ_AP028055.1"/>
</dbReference>
<evidence type="ECO:0000313" key="4">
    <source>
        <dbReference type="Proteomes" id="UP001496674"/>
    </source>
</evidence>
<dbReference type="EMBL" id="AP028055">
    <property type="protein sequence ID" value="BEG97963.1"/>
    <property type="molecule type" value="Genomic_DNA"/>
</dbReference>
<sequence>MIDINRFIERNVIFRNESMFLKDIEANKERLREEIEGRSILVIGGAGTIGSSYIRAVLDFKPAKLTVVDISENGLAELSRDLHSSFGTYIPKQLMMYPVNYADPVFKKMFRREHGFDIVANFSAHKHVRSEKDEYSVQALLENNVLHACKLMKLLTEIPPRKFFCVSTDKAANPVNLMGGSKKIMEDMIMTFSNQFNITTARFANVAFSNGSLLAGFLERVMKRQPLSAPADVRRYFVSPEESGQICMLACMLGNSGEIYFPKLGRDQVLTFSEIATSFLRDLGLNAYECASEEEARRMAHEMKEGDLDYPVYYSNSDTTGEKPYEEFYTKEDVISLDDYVSLGVVKNGHRRRLKETEELFATLNAAFASPNTKKSEIINIVKKFLVKFDHVEKGKNLDSKM</sequence>
<dbReference type="InterPro" id="IPR051203">
    <property type="entry name" value="Polysaccharide_Synthase-Rel"/>
</dbReference>
<dbReference type="PANTHER" id="PTHR43318">
    <property type="entry name" value="UDP-N-ACETYLGLUCOSAMINE 4,6-DEHYDRATASE"/>
    <property type="match status" value="1"/>
</dbReference>
<dbReference type="InterPro" id="IPR003869">
    <property type="entry name" value="Polysac_CapD-like"/>
</dbReference>
<comment type="similarity">
    <text evidence="1">Belongs to the polysaccharide synthase family.</text>
</comment>
<dbReference type="SUPFAM" id="SSF51735">
    <property type="entry name" value="NAD(P)-binding Rossmann-fold domains"/>
    <property type="match status" value="1"/>
</dbReference>
<feature type="domain" description="Polysaccharide biosynthesis protein CapD-like" evidence="2">
    <location>
        <begin position="40"/>
        <end position="293"/>
    </location>
</feature>
<organism evidence="3 4">
    <name type="scientific">Bacteroides sedimenti</name>
    <dbReference type="NCBI Taxonomy" id="2136147"/>
    <lineage>
        <taxon>Bacteria</taxon>
        <taxon>Pseudomonadati</taxon>
        <taxon>Bacteroidota</taxon>
        <taxon>Bacteroidia</taxon>
        <taxon>Bacteroidales</taxon>
        <taxon>Bacteroidaceae</taxon>
        <taxon>Bacteroides</taxon>
    </lineage>
</organism>
<keyword evidence="4" id="KW-1185">Reference proteome</keyword>
<gene>
    <name evidence="3" type="ORF">BSYN_02280</name>
</gene>
<protein>
    <submittedName>
        <fullName evidence="3">Nucleoside-diphosphate sugar epimerase</fullName>
    </submittedName>
</protein>
<dbReference type="Gene3D" id="3.40.50.720">
    <property type="entry name" value="NAD(P)-binding Rossmann-like Domain"/>
    <property type="match status" value="2"/>
</dbReference>
<proteinExistence type="inferred from homology"/>
<evidence type="ECO:0000256" key="1">
    <source>
        <dbReference type="ARBA" id="ARBA00007430"/>
    </source>
</evidence>
<reference evidence="3 4" key="1">
    <citation type="submission" date="2023-04" db="EMBL/GenBank/DDBJ databases">
        <title>Draft genome sequence of acteroides sedimenti strain YN3PY1.</title>
        <authorList>
            <person name="Yoshida N."/>
        </authorList>
    </citation>
    <scope>NUCLEOTIDE SEQUENCE [LARGE SCALE GENOMIC DNA]</scope>
    <source>
        <strain evidence="3 4">YN3PY1</strain>
    </source>
</reference>
<dbReference type="Pfam" id="PF02719">
    <property type="entry name" value="Polysacc_synt_2"/>
    <property type="match status" value="1"/>
</dbReference>
<dbReference type="Proteomes" id="UP001496674">
    <property type="component" value="Chromosome"/>
</dbReference>
<accession>A0ABM8I763</accession>
<evidence type="ECO:0000259" key="2">
    <source>
        <dbReference type="Pfam" id="PF02719"/>
    </source>
</evidence>